<gene>
    <name evidence="1" type="ORF">BOLC1T03072H</name>
</gene>
<name>A0A3P6EZ82_BRAOL</name>
<dbReference type="AlphaFoldDB" id="A0A3P6EZ82"/>
<proteinExistence type="predicted"/>
<evidence type="ECO:0008006" key="2">
    <source>
        <dbReference type="Google" id="ProtNLM"/>
    </source>
</evidence>
<sequence length="66" mass="7995">MFSHEIFFNNHHKKFTLDHAWKELRNDQKWYAREALRGGSVTRPHNHQPLKLQKPILIKQLLVPRV</sequence>
<dbReference type="EMBL" id="LR031878">
    <property type="protein sequence ID" value="VDD50683.1"/>
    <property type="molecule type" value="Genomic_DNA"/>
</dbReference>
<reference evidence="1" key="1">
    <citation type="submission" date="2018-11" db="EMBL/GenBank/DDBJ databases">
        <authorList>
            <consortium name="Genoscope - CEA"/>
            <person name="William W."/>
        </authorList>
    </citation>
    <scope>NUCLEOTIDE SEQUENCE</scope>
</reference>
<protein>
    <recommendedName>
        <fullName evidence="2">No apical meristem-associated C-terminal domain-containing protein</fullName>
    </recommendedName>
</protein>
<accession>A0A3P6EZ82</accession>
<evidence type="ECO:0000313" key="1">
    <source>
        <dbReference type="EMBL" id="VDD50683.1"/>
    </source>
</evidence>
<organism evidence="1">
    <name type="scientific">Brassica oleracea</name>
    <name type="common">Wild cabbage</name>
    <dbReference type="NCBI Taxonomy" id="3712"/>
    <lineage>
        <taxon>Eukaryota</taxon>
        <taxon>Viridiplantae</taxon>
        <taxon>Streptophyta</taxon>
        <taxon>Embryophyta</taxon>
        <taxon>Tracheophyta</taxon>
        <taxon>Spermatophyta</taxon>
        <taxon>Magnoliopsida</taxon>
        <taxon>eudicotyledons</taxon>
        <taxon>Gunneridae</taxon>
        <taxon>Pentapetalae</taxon>
        <taxon>rosids</taxon>
        <taxon>malvids</taxon>
        <taxon>Brassicales</taxon>
        <taxon>Brassicaceae</taxon>
        <taxon>Brassiceae</taxon>
        <taxon>Brassica</taxon>
    </lineage>
</organism>